<dbReference type="RefSeq" id="WP_166095288.1">
    <property type="nucleotide sequence ID" value="NZ_CP049871.1"/>
</dbReference>
<dbReference type="KEGG" id="ssin:G7078_09130"/>
<dbReference type="EMBL" id="CP049871">
    <property type="protein sequence ID" value="QIL02926.1"/>
    <property type="molecule type" value="Genomic_DNA"/>
</dbReference>
<gene>
    <name evidence="1" type="ORF">G7078_09130</name>
</gene>
<accession>A0A6G7ZPU5</accession>
<organism evidence="1 2">
    <name type="scientific">Sphingomonas sinipercae</name>
    <dbReference type="NCBI Taxonomy" id="2714944"/>
    <lineage>
        <taxon>Bacteria</taxon>
        <taxon>Pseudomonadati</taxon>
        <taxon>Pseudomonadota</taxon>
        <taxon>Alphaproteobacteria</taxon>
        <taxon>Sphingomonadales</taxon>
        <taxon>Sphingomonadaceae</taxon>
        <taxon>Sphingomonas</taxon>
    </lineage>
</organism>
<reference evidence="1 2" key="1">
    <citation type="submission" date="2020-03" db="EMBL/GenBank/DDBJ databases">
        <title>Sphingomonas sp. nov., isolated from fish.</title>
        <authorList>
            <person name="Hyun D.-W."/>
            <person name="Bae J.-W."/>
        </authorList>
    </citation>
    <scope>NUCLEOTIDE SEQUENCE [LARGE SCALE GENOMIC DNA]</scope>
    <source>
        <strain evidence="1 2">HDW15C</strain>
    </source>
</reference>
<dbReference type="AlphaFoldDB" id="A0A6G7ZPU5"/>
<evidence type="ECO:0000313" key="1">
    <source>
        <dbReference type="EMBL" id="QIL02926.1"/>
    </source>
</evidence>
<evidence type="ECO:0000313" key="2">
    <source>
        <dbReference type="Proteomes" id="UP000502502"/>
    </source>
</evidence>
<proteinExistence type="predicted"/>
<keyword evidence="2" id="KW-1185">Reference proteome</keyword>
<name>A0A6G7ZPU5_9SPHN</name>
<sequence length="148" mass="16626">MRKASGRSCTKEKLEDFVATLAATCNVTLSAEAAGISVRHAYKLRNKDAAFRAGWLEAMGTAYSRLELVLLDRAFNGTEKVVPRKDGGTDRMLEYSNQLGLQLLKMHRDTALASAPENEPADIDEIRERLFRKLERLRKREEARSAAE</sequence>
<dbReference type="Proteomes" id="UP000502502">
    <property type="component" value="Chromosome"/>
</dbReference>
<protein>
    <submittedName>
        <fullName evidence="1">Uncharacterized protein</fullName>
    </submittedName>
</protein>